<comment type="caution">
    <text evidence="1">The sequence shown here is derived from an EMBL/GenBank/DDBJ whole genome shotgun (WGS) entry which is preliminary data.</text>
</comment>
<dbReference type="AlphaFoldDB" id="A0A3N7HK36"/>
<sequence length="82" mass="9259">MSLDQVETLDQLLLFLEEWRSVNGDEFVYDANGMLALLGACLRNLSKFSLDADFEELSEMFDAEQKAMLSKLTIYASQKSNG</sequence>
<dbReference type="EMBL" id="QUSW01000007">
    <property type="protein sequence ID" value="RQP22437.1"/>
    <property type="molecule type" value="Genomic_DNA"/>
</dbReference>
<keyword evidence="2" id="KW-1185">Reference proteome</keyword>
<organism evidence="1 2">
    <name type="scientific">Piscinibacter terrae</name>
    <dbReference type="NCBI Taxonomy" id="2496871"/>
    <lineage>
        <taxon>Bacteria</taxon>
        <taxon>Pseudomonadati</taxon>
        <taxon>Pseudomonadota</taxon>
        <taxon>Betaproteobacteria</taxon>
        <taxon>Burkholderiales</taxon>
        <taxon>Sphaerotilaceae</taxon>
        <taxon>Piscinibacter</taxon>
    </lineage>
</organism>
<accession>A0A3N7HK36</accession>
<dbReference type="Proteomes" id="UP000267464">
    <property type="component" value="Unassembled WGS sequence"/>
</dbReference>
<protein>
    <submittedName>
        <fullName evidence="1">Uncharacterized protein</fullName>
    </submittedName>
</protein>
<gene>
    <name evidence="1" type="ORF">DZC73_22590</name>
</gene>
<evidence type="ECO:0000313" key="2">
    <source>
        <dbReference type="Proteomes" id="UP000267464"/>
    </source>
</evidence>
<name>A0A3N7HK36_9BURK</name>
<evidence type="ECO:0000313" key="1">
    <source>
        <dbReference type="EMBL" id="RQP22437.1"/>
    </source>
</evidence>
<reference evidence="1 2" key="2">
    <citation type="submission" date="2018-12" db="EMBL/GenBank/DDBJ databases">
        <title>Rhizobacter gummiphilus sp. nov., a rubber-degrading bacterium isolated from the soil of a botanical garden in Japan.</title>
        <authorList>
            <person name="Shunsuke S.S."/>
        </authorList>
    </citation>
    <scope>NUCLEOTIDE SEQUENCE [LARGE SCALE GENOMIC DNA]</scope>
    <source>
        <strain evidence="1 2">S-16</strain>
    </source>
</reference>
<dbReference type="RefSeq" id="WP_124542658.1">
    <property type="nucleotide sequence ID" value="NZ_QUSW01000007.1"/>
</dbReference>
<dbReference type="OrthoDB" id="9992344at2"/>
<reference evidence="1 2" key="1">
    <citation type="submission" date="2018-08" db="EMBL/GenBank/DDBJ databases">
        <authorList>
            <person name="Khan S.A."/>
            <person name="Jeon C.O."/>
            <person name="Chun B.H."/>
            <person name="Jeong S.E."/>
        </authorList>
    </citation>
    <scope>NUCLEOTIDE SEQUENCE [LARGE SCALE GENOMIC DNA]</scope>
    <source>
        <strain evidence="1 2">S-16</strain>
    </source>
</reference>
<proteinExistence type="predicted"/>